<dbReference type="Proteomes" id="UP000823775">
    <property type="component" value="Unassembled WGS sequence"/>
</dbReference>
<protein>
    <submittedName>
        <fullName evidence="2">Uncharacterized protein</fullName>
    </submittedName>
</protein>
<feature type="non-terminal residue" evidence="2">
    <location>
        <position position="1"/>
    </location>
</feature>
<evidence type="ECO:0000313" key="3">
    <source>
        <dbReference type="Proteomes" id="UP000823775"/>
    </source>
</evidence>
<evidence type="ECO:0000256" key="1">
    <source>
        <dbReference type="SAM" id="MobiDB-lite"/>
    </source>
</evidence>
<evidence type="ECO:0000313" key="2">
    <source>
        <dbReference type="EMBL" id="MCD7472766.1"/>
    </source>
</evidence>
<feature type="region of interest" description="Disordered" evidence="1">
    <location>
        <begin position="1"/>
        <end position="29"/>
    </location>
</feature>
<reference evidence="2 3" key="1">
    <citation type="journal article" date="2021" name="BMC Genomics">
        <title>Datura genome reveals duplications of psychoactive alkaloid biosynthetic genes and high mutation rate following tissue culture.</title>
        <authorList>
            <person name="Rajewski A."/>
            <person name="Carter-House D."/>
            <person name="Stajich J."/>
            <person name="Litt A."/>
        </authorList>
    </citation>
    <scope>NUCLEOTIDE SEQUENCE [LARGE SCALE GENOMIC DNA]</scope>
    <source>
        <strain evidence="2">AR-01</strain>
    </source>
</reference>
<organism evidence="2 3">
    <name type="scientific">Datura stramonium</name>
    <name type="common">Jimsonweed</name>
    <name type="synonym">Common thornapple</name>
    <dbReference type="NCBI Taxonomy" id="4076"/>
    <lineage>
        <taxon>Eukaryota</taxon>
        <taxon>Viridiplantae</taxon>
        <taxon>Streptophyta</taxon>
        <taxon>Embryophyta</taxon>
        <taxon>Tracheophyta</taxon>
        <taxon>Spermatophyta</taxon>
        <taxon>Magnoliopsida</taxon>
        <taxon>eudicotyledons</taxon>
        <taxon>Gunneridae</taxon>
        <taxon>Pentapetalae</taxon>
        <taxon>asterids</taxon>
        <taxon>lamiids</taxon>
        <taxon>Solanales</taxon>
        <taxon>Solanaceae</taxon>
        <taxon>Solanoideae</taxon>
        <taxon>Datureae</taxon>
        <taxon>Datura</taxon>
    </lineage>
</organism>
<accession>A0ABS8TMJ4</accession>
<sequence length="74" mass="8676">EANMHVGRNRKWTRKRAGKRTRKEGIKGAPRWSRVTLQSRMQSSRMTKIIQSSSEGPRCLRGTLDTITWNMEFQ</sequence>
<keyword evidence="3" id="KW-1185">Reference proteome</keyword>
<comment type="caution">
    <text evidence="2">The sequence shown here is derived from an EMBL/GenBank/DDBJ whole genome shotgun (WGS) entry which is preliminary data.</text>
</comment>
<name>A0ABS8TMJ4_DATST</name>
<feature type="compositionally biased region" description="Polar residues" evidence="1">
    <location>
        <begin position="38"/>
        <end position="55"/>
    </location>
</feature>
<feature type="compositionally biased region" description="Basic residues" evidence="1">
    <location>
        <begin position="7"/>
        <end position="22"/>
    </location>
</feature>
<gene>
    <name evidence="2" type="ORF">HAX54_014100</name>
</gene>
<dbReference type="EMBL" id="JACEIK010001869">
    <property type="protein sequence ID" value="MCD7472766.1"/>
    <property type="molecule type" value="Genomic_DNA"/>
</dbReference>
<proteinExistence type="predicted"/>
<feature type="region of interest" description="Disordered" evidence="1">
    <location>
        <begin position="38"/>
        <end position="57"/>
    </location>
</feature>